<name>A0A2T2YAN3_9BACT</name>
<dbReference type="OrthoDB" id="894033at2"/>
<dbReference type="RefSeq" id="WP_106926320.1">
    <property type="nucleotide sequence ID" value="NZ_PYFT01000001.1"/>
</dbReference>
<dbReference type="Proteomes" id="UP000240357">
    <property type="component" value="Unassembled WGS sequence"/>
</dbReference>
<keyword evidence="1" id="KW-0732">Signal</keyword>
<dbReference type="EMBL" id="PYFT01000001">
    <property type="protein sequence ID" value="PSR52569.1"/>
    <property type="molecule type" value="Genomic_DNA"/>
</dbReference>
<dbReference type="AlphaFoldDB" id="A0A2T2YAN3"/>
<protein>
    <recommendedName>
        <fullName evidence="4">Outer membrane protein beta-barrel domain-containing protein</fullName>
    </recommendedName>
</protein>
<evidence type="ECO:0000313" key="3">
    <source>
        <dbReference type="Proteomes" id="UP000240357"/>
    </source>
</evidence>
<proteinExistence type="predicted"/>
<evidence type="ECO:0008006" key="4">
    <source>
        <dbReference type="Google" id="ProtNLM"/>
    </source>
</evidence>
<feature type="signal peptide" evidence="1">
    <location>
        <begin position="1"/>
        <end position="24"/>
    </location>
</feature>
<organism evidence="2 3">
    <name type="scientific">Adhaeribacter arboris</name>
    <dbReference type="NCBI Taxonomy" id="2072846"/>
    <lineage>
        <taxon>Bacteria</taxon>
        <taxon>Pseudomonadati</taxon>
        <taxon>Bacteroidota</taxon>
        <taxon>Cytophagia</taxon>
        <taxon>Cytophagales</taxon>
        <taxon>Hymenobacteraceae</taxon>
        <taxon>Adhaeribacter</taxon>
    </lineage>
</organism>
<reference evidence="2 3" key="1">
    <citation type="submission" date="2018-03" db="EMBL/GenBank/DDBJ databases">
        <title>Adhaeribacter sp. HMF7605 Genome sequencing and assembly.</title>
        <authorList>
            <person name="Kang H."/>
            <person name="Kang J."/>
            <person name="Cha I."/>
            <person name="Kim H."/>
            <person name="Joh K."/>
        </authorList>
    </citation>
    <scope>NUCLEOTIDE SEQUENCE [LARGE SCALE GENOMIC DNA]</scope>
    <source>
        <strain evidence="2 3">HMF7605</strain>
    </source>
</reference>
<evidence type="ECO:0000313" key="2">
    <source>
        <dbReference type="EMBL" id="PSR52569.1"/>
    </source>
</evidence>
<feature type="chain" id="PRO_5015599714" description="Outer membrane protein beta-barrel domain-containing protein" evidence="1">
    <location>
        <begin position="25"/>
        <end position="258"/>
    </location>
</feature>
<gene>
    <name evidence="2" type="ORF">AHMF7605_03025</name>
</gene>
<comment type="caution">
    <text evidence="2">The sequence shown here is derived from an EMBL/GenBank/DDBJ whole genome shotgun (WGS) entry which is preliminary data.</text>
</comment>
<evidence type="ECO:0000256" key="1">
    <source>
        <dbReference type="SAM" id="SignalP"/>
    </source>
</evidence>
<keyword evidence="3" id="KW-1185">Reference proteome</keyword>
<accession>A0A2T2YAN3</accession>
<sequence>MKNRANLLIPFFCLVFVSPTALWAQDVEIPSSELIIKQTKNQKLLTKIGLNIGAGTSDMKLNQLNKRLADMNIGWLDPTLSIVNTSIYAEIKKVIGISIDFGVGISQDGKLNRLNSYLSFTTFSFGPSIYVPLYRSNRIFLWATGGVRSVDMTLKYNAIRNNAVNFNSLLSNPGANSNSFHVTSGLNQNAQFGGRFQFRLEKGYQEKSPDFRLGLDAGYAYCYRFYPWHETGSNAPIVNMPEVKPDNFYFNLNFSGYF</sequence>